<dbReference type="RefSeq" id="WP_118926464.1">
    <property type="nucleotide sequence ID" value="NZ_QXGH01000021.1"/>
</dbReference>
<evidence type="ECO:0000313" key="4">
    <source>
        <dbReference type="EMBL" id="RHW25762.1"/>
    </source>
</evidence>
<dbReference type="InterPro" id="IPR013225">
    <property type="entry name" value="PaaX_C"/>
</dbReference>
<evidence type="ECO:0000259" key="1">
    <source>
        <dbReference type="Pfam" id="PF07848"/>
    </source>
</evidence>
<dbReference type="GO" id="GO:0006351">
    <property type="term" value="P:DNA-templated transcription"/>
    <property type="evidence" value="ECO:0007669"/>
    <property type="project" value="TreeGrafter"/>
</dbReference>
<dbReference type="InterPro" id="IPR012906">
    <property type="entry name" value="PaaX-like_N"/>
</dbReference>
<sequence>MSKPLLKPVSTRSALLTVLLGAEVATLSARELVTVGSLLGFAEPTVRVALSRMTAAGDLVRGDDADYRLSDRLLERQRRQDQAVHPRTKAWRGQWEVVVVTATGRSAAERAELRAELTGLRLAELREGVWTRPANLRLDWPASVDDVVTRFTGRPVDEPAALAAELWDLDAWAATARALLDATDTADPVLRFTACATSGRHLLADPVLPSELLPADWPGDALRESHLAYRQWLIEMRQGLAAA</sequence>
<dbReference type="PANTHER" id="PTHR30319">
    <property type="entry name" value="PHENYLACETIC ACID REGULATOR-RELATED TRANSCRIPTIONAL REPRESSOR"/>
    <property type="match status" value="1"/>
</dbReference>
<dbReference type="Pfam" id="PF20803">
    <property type="entry name" value="PaaX_M"/>
    <property type="match status" value="1"/>
</dbReference>
<feature type="domain" description="Transcriptional repressor PaaX-like C-terminal" evidence="2">
    <location>
        <begin position="198"/>
        <end position="230"/>
    </location>
</feature>
<evidence type="ECO:0000313" key="5">
    <source>
        <dbReference type="Proteomes" id="UP000283644"/>
    </source>
</evidence>
<dbReference type="Pfam" id="PF07848">
    <property type="entry name" value="PaaX"/>
    <property type="match status" value="1"/>
</dbReference>
<name>A0A417XZF4_9ACTN</name>
<accession>A0A417XZF4</accession>
<protein>
    <submittedName>
        <fullName evidence="4">PaaX domain-containing protein, C-domain protein</fullName>
    </submittedName>
</protein>
<dbReference type="InterPro" id="IPR036388">
    <property type="entry name" value="WH-like_DNA-bd_sf"/>
</dbReference>
<dbReference type="Gene3D" id="1.20.58.1460">
    <property type="match status" value="1"/>
</dbReference>
<feature type="domain" description="Transcriptional repressor PaaX-like N-terminal" evidence="1">
    <location>
        <begin position="11"/>
        <end position="72"/>
    </location>
</feature>
<dbReference type="Gene3D" id="1.10.10.10">
    <property type="entry name" value="Winged helix-like DNA-binding domain superfamily/Winged helix DNA-binding domain"/>
    <property type="match status" value="1"/>
</dbReference>
<evidence type="ECO:0000259" key="2">
    <source>
        <dbReference type="Pfam" id="PF08223"/>
    </source>
</evidence>
<keyword evidence="5" id="KW-1185">Reference proteome</keyword>
<dbReference type="EMBL" id="QXGH01000021">
    <property type="protein sequence ID" value="RHW25762.1"/>
    <property type="molecule type" value="Genomic_DNA"/>
</dbReference>
<dbReference type="Proteomes" id="UP000283644">
    <property type="component" value="Unassembled WGS sequence"/>
</dbReference>
<proteinExistence type="predicted"/>
<comment type="caution">
    <text evidence="4">The sequence shown here is derived from an EMBL/GenBank/DDBJ whole genome shotgun (WGS) entry which is preliminary data.</text>
</comment>
<reference evidence="4 5" key="1">
    <citation type="submission" date="2018-09" db="EMBL/GenBank/DDBJ databases">
        <title>Genome sequencing of Nocardioides immobilis CCTCC AB 2017083 for comparison to Nocardioides silvaticus.</title>
        <authorList>
            <person name="Li C."/>
            <person name="Wang G."/>
        </authorList>
    </citation>
    <scope>NUCLEOTIDE SEQUENCE [LARGE SCALE GENOMIC DNA]</scope>
    <source>
        <strain evidence="4 5">CCTCC AB 2017083</strain>
    </source>
</reference>
<dbReference type="AlphaFoldDB" id="A0A417XZF4"/>
<feature type="domain" description="Transcriptional repressor PaaX-like central Cas2-like" evidence="3">
    <location>
        <begin position="89"/>
        <end position="143"/>
    </location>
</feature>
<dbReference type="InterPro" id="IPR048846">
    <property type="entry name" value="PaaX-like_central"/>
</dbReference>
<dbReference type="Gene3D" id="3.30.70.2650">
    <property type="match status" value="1"/>
</dbReference>
<organism evidence="4 5">
    <name type="scientific">Nocardioides immobilis</name>
    <dbReference type="NCBI Taxonomy" id="2049295"/>
    <lineage>
        <taxon>Bacteria</taxon>
        <taxon>Bacillati</taxon>
        <taxon>Actinomycetota</taxon>
        <taxon>Actinomycetes</taxon>
        <taxon>Propionibacteriales</taxon>
        <taxon>Nocardioidaceae</taxon>
        <taxon>Nocardioides</taxon>
    </lineage>
</organism>
<dbReference type="OrthoDB" id="2270427at2"/>
<gene>
    <name evidence="4" type="ORF">D0Z08_17080</name>
</gene>
<evidence type="ECO:0000259" key="3">
    <source>
        <dbReference type="Pfam" id="PF20803"/>
    </source>
</evidence>
<dbReference type="PANTHER" id="PTHR30319:SF1">
    <property type="entry name" value="TRANSCRIPTIONAL REPRESSOR PAAX"/>
    <property type="match status" value="1"/>
</dbReference>
<dbReference type="Pfam" id="PF08223">
    <property type="entry name" value="PaaX_C"/>
    <property type="match status" value="1"/>
</dbReference>